<reference evidence="1 2" key="1">
    <citation type="submission" date="2017-08" db="EMBL/GenBank/DDBJ databases">
        <title>Mesorhizobium wenxinae sp. nov., a novel rhizobial species isolated from root nodules of chickpea (Cicer arietinum L.).</title>
        <authorList>
            <person name="Zhang J."/>
        </authorList>
    </citation>
    <scope>NUCLEOTIDE SEQUENCE [LARGE SCALE GENOMIC DNA]</scope>
    <source>
        <strain evidence="2">WYCCWR 10019</strain>
    </source>
</reference>
<accession>A0A271K8Y9</accession>
<dbReference type="AlphaFoldDB" id="A0A271K8Y9"/>
<gene>
    <name evidence="1" type="ORF">CIT31_28550</name>
</gene>
<comment type="caution">
    <text evidence="1">The sequence shown here is derived from an EMBL/GenBank/DDBJ whole genome shotgun (WGS) entry which is preliminary data.</text>
</comment>
<evidence type="ECO:0000313" key="2">
    <source>
        <dbReference type="Proteomes" id="UP000215931"/>
    </source>
</evidence>
<proteinExistence type="predicted"/>
<sequence length="67" mass="7332">MKEFLGFLRQKRAAILKAYDSPLAFCQTLSSAAPQDELATEAAAYLLEFTPDVRDYAVASAYAVLIS</sequence>
<name>A0A271K8Y9_9HYPH</name>
<dbReference type="Proteomes" id="UP000215931">
    <property type="component" value="Unassembled WGS sequence"/>
</dbReference>
<dbReference type="EMBL" id="NPKH01000037">
    <property type="protein sequence ID" value="PAP91964.1"/>
    <property type="molecule type" value="Genomic_DNA"/>
</dbReference>
<keyword evidence="2" id="KW-1185">Reference proteome</keyword>
<organism evidence="1 2">
    <name type="scientific">Mesorhizobium wenxiniae</name>
    <dbReference type="NCBI Taxonomy" id="2014805"/>
    <lineage>
        <taxon>Bacteria</taxon>
        <taxon>Pseudomonadati</taxon>
        <taxon>Pseudomonadota</taxon>
        <taxon>Alphaproteobacteria</taxon>
        <taxon>Hyphomicrobiales</taxon>
        <taxon>Phyllobacteriaceae</taxon>
        <taxon>Mesorhizobium</taxon>
    </lineage>
</organism>
<protein>
    <submittedName>
        <fullName evidence="1">Uncharacterized protein</fullName>
    </submittedName>
</protein>
<evidence type="ECO:0000313" key="1">
    <source>
        <dbReference type="EMBL" id="PAP91964.1"/>
    </source>
</evidence>